<evidence type="ECO:0000313" key="2">
    <source>
        <dbReference type="EMBL" id="KAF5752048.1"/>
    </source>
</evidence>
<name>A0A7J7E0C1_TRIWF</name>
<dbReference type="AlphaFoldDB" id="A0A7J7E0C1"/>
<keyword evidence="3" id="KW-1185">Reference proteome</keyword>
<sequence length="418" mass="45683">MDLEQTSRNEGGSKILSTHPEVLDENGNKKHSETLLEAGDANRSRMLSEEVADRNGNSSYFEIHPGIVGGSESSDHFRIDPKIYPEVVDRSQSSKKSDPHLEITGGDDSCKHSRIEPNASVSEGHEPILARKLGPSSSSSSSSLSSIEDLFHLDVNEITKSISPKANEDIRPTLMVDENEGCSDYTPKSGVLDHVSPGLTSASQTSGITSEQLANAMSPTTQSPPIQTMDRSGGYDPLRIPSSIFASSKPSTPMEWSVASNESLFSLHIGNSSLRDHLTKSGELTMSGELFVLSPPPASAVAGADGGTNSNHSNESGISRNSFTFPVKKKCSWRSCYRSNCSWTFCYCTQPRRCFRWPSCFCSNCKWPSCRCCNCSRPSCYRSSCSLAFCCHWNCFQKRLHNHSSPMYASLSVFTSLL</sequence>
<accession>A0A7J7E0C1</accession>
<feature type="region of interest" description="Disordered" evidence="1">
    <location>
        <begin position="85"/>
        <end position="144"/>
    </location>
</feature>
<feature type="compositionally biased region" description="Polar residues" evidence="1">
    <location>
        <begin position="1"/>
        <end position="10"/>
    </location>
</feature>
<dbReference type="PANTHER" id="PTHR33673:SF36">
    <property type="entry name" value="MYB-LIKE PROTEIN Q"/>
    <property type="match status" value="1"/>
</dbReference>
<feature type="compositionally biased region" description="Basic and acidic residues" evidence="1">
    <location>
        <begin position="26"/>
        <end position="53"/>
    </location>
</feature>
<protein>
    <submittedName>
        <fullName evidence="2">Uncharacterized protein</fullName>
    </submittedName>
</protein>
<reference evidence="2 3" key="1">
    <citation type="journal article" date="2020" name="Nat. Commun.">
        <title>Genome of Tripterygium wilfordii and identification of cytochrome P450 involved in triptolide biosynthesis.</title>
        <authorList>
            <person name="Tu L."/>
            <person name="Su P."/>
            <person name="Zhang Z."/>
            <person name="Gao L."/>
            <person name="Wang J."/>
            <person name="Hu T."/>
            <person name="Zhou J."/>
            <person name="Zhang Y."/>
            <person name="Zhao Y."/>
            <person name="Liu Y."/>
            <person name="Song Y."/>
            <person name="Tong Y."/>
            <person name="Lu Y."/>
            <person name="Yang J."/>
            <person name="Xu C."/>
            <person name="Jia M."/>
            <person name="Peters R.J."/>
            <person name="Huang L."/>
            <person name="Gao W."/>
        </authorList>
    </citation>
    <scope>NUCLEOTIDE SEQUENCE [LARGE SCALE GENOMIC DNA]</scope>
    <source>
        <strain evidence="3">cv. XIE 37</strain>
        <tissue evidence="2">Leaf</tissue>
    </source>
</reference>
<evidence type="ECO:0000313" key="3">
    <source>
        <dbReference type="Proteomes" id="UP000593562"/>
    </source>
</evidence>
<dbReference type="EMBL" id="JAAARO010000002">
    <property type="protein sequence ID" value="KAF5752048.1"/>
    <property type="molecule type" value="Genomic_DNA"/>
</dbReference>
<feature type="region of interest" description="Disordered" evidence="1">
    <location>
        <begin position="1"/>
        <end position="61"/>
    </location>
</feature>
<dbReference type="PANTHER" id="PTHR33673">
    <property type="entry name" value="SUPPRESSOR SRP40-LIKE PROTEIN"/>
    <property type="match status" value="1"/>
</dbReference>
<dbReference type="InParanoid" id="A0A7J7E0C1"/>
<proteinExistence type="predicted"/>
<evidence type="ECO:0000256" key="1">
    <source>
        <dbReference type="SAM" id="MobiDB-lite"/>
    </source>
</evidence>
<dbReference type="Proteomes" id="UP000593562">
    <property type="component" value="Unassembled WGS sequence"/>
</dbReference>
<gene>
    <name evidence="2" type="ORF">HS088_TW02G01068</name>
</gene>
<organism evidence="2 3">
    <name type="scientific">Tripterygium wilfordii</name>
    <name type="common">Thunder God vine</name>
    <dbReference type="NCBI Taxonomy" id="458696"/>
    <lineage>
        <taxon>Eukaryota</taxon>
        <taxon>Viridiplantae</taxon>
        <taxon>Streptophyta</taxon>
        <taxon>Embryophyta</taxon>
        <taxon>Tracheophyta</taxon>
        <taxon>Spermatophyta</taxon>
        <taxon>Magnoliopsida</taxon>
        <taxon>eudicotyledons</taxon>
        <taxon>Gunneridae</taxon>
        <taxon>Pentapetalae</taxon>
        <taxon>rosids</taxon>
        <taxon>fabids</taxon>
        <taxon>Celastrales</taxon>
        <taxon>Celastraceae</taxon>
        <taxon>Tripterygium</taxon>
    </lineage>
</organism>
<comment type="caution">
    <text evidence="2">The sequence shown here is derived from an EMBL/GenBank/DDBJ whole genome shotgun (WGS) entry which is preliminary data.</text>
</comment>